<keyword evidence="4" id="KW-1185">Reference proteome</keyword>
<evidence type="ECO:0000259" key="2">
    <source>
        <dbReference type="Pfam" id="PF00881"/>
    </source>
</evidence>
<feature type="region of interest" description="Disordered" evidence="1">
    <location>
        <begin position="293"/>
        <end position="337"/>
    </location>
</feature>
<accession>A0A1H8RDQ6</accession>
<dbReference type="Gene3D" id="3.40.109.10">
    <property type="entry name" value="NADH Oxidase"/>
    <property type="match status" value="2"/>
</dbReference>
<dbReference type="PANTHER" id="PTHR43745:SF2">
    <property type="entry name" value="NITROREDUCTASE MJ1384-RELATED"/>
    <property type="match status" value="1"/>
</dbReference>
<dbReference type="EMBL" id="FODD01000034">
    <property type="protein sequence ID" value="SEO64649.1"/>
    <property type="molecule type" value="Genomic_DNA"/>
</dbReference>
<organism evidence="3 4">
    <name type="scientific">Actinacidiphila rubida</name>
    <dbReference type="NCBI Taxonomy" id="310780"/>
    <lineage>
        <taxon>Bacteria</taxon>
        <taxon>Bacillati</taxon>
        <taxon>Actinomycetota</taxon>
        <taxon>Actinomycetes</taxon>
        <taxon>Kitasatosporales</taxon>
        <taxon>Streptomycetaceae</taxon>
        <taxon>Actinacidiphila</taxon>
    </lineage>
</organism>
<proteinExistence type="predicted"/>
<evidence type="ECO:0000256" key="1">
    <source>
        <dbReference type="SAM" id="MobiDB-lite"/>
    </source>
</evidence>
<dbReference type="InterPro" id="IPR000415">
    <property type="entry name" value="Nitroreductase-like"/>
</dbReference>
<evidence type="ECO:0000313" key="3">
    <source>
        <dbReference type="EMBL" id="SEO64649.1"/>
    </source>
</evidence>
<dbReference type="Proteomes" id="UP000181951">
    <property type="component" value="Unassembled WGS sequence"/>
</dbReference>
<dbReference type="Pfam" id="PF00881">
    <property type="entry name" value="Nitroreductase"/>
    <property type="match status" value="1"/>
</dbReference>
<gene>
    <name evidence="3" type="ORF">SAMN05216267_103430</name>
</gene>
<dbReference type="AlphaFoldDB" id="A0A1H8RDQ6"/>
<dbReference type="InterPro" id="IPR052544">
    <property type="entry name" value="Bacteriocin_Proc_Enz"/>
</dbReference>
<evidence type="ECO:0000313" key="4">
    <source>
        <dbReference type="Proteomes" id="UP000181951"/>
    </source>
</evidence>
<reference evidence="3 4" key="1">
    <citation type="submission" date="2016-10" db="EMBL/GenBank/DDBJ databases">
        <authorList>
            <person name="de Groot N.N."/>
        </authorList>
    </citation>
    <scope>NUCLEOTIDE SEQUENCE [LARGE SCALE GENOMIC DNA]</scope>
    <source>
        <strain evidence="3 4">CGMCC 4.2026</strain>
    </source>
</reference>
<dbReference type="GO" id="GO:0016491">
    <property type="term" value="F:oxidoreductase activity"/>
    <property type="evidence" value="ECO:0007669"/>
    <property type="project" value="InterPro"/>
</dbReference>
<feature type="region of interest" description="Disordered" evidence="1">
    <location>
        <begin position="1"/>
        <end position="38"/>
    </location>
</feature>
<feature type="domain" description="Nitroreductase" evidence="2">
    <location>
        <begin position="397"/>
        <end position="574"/>
    </location>
</feature>
<name>A0A1H8RDQ6_9ACTN</name>
<dbReference type="STRING" id="310780.SAMN05216267_103430"/>
<dbReference type="SUPFAM" id="SSF55469">
    <property type="entry name" value="FMN-dependent nitroreductase-like"/>
    <property type="match status" value="2"/>
</dbReference>
<dbReference type="PANTHER" id="PTHR43745">
    <property type="entry name" value="NITROREDUCTASE MJ1384-RELATED"/>
    <property type="match status" value="1"/>
</dbReference>
<dbReference type="InterPro" id="IPR029479">
    <property type="entry name" value="Nitroreductase"/>
</dbReference>
<sequence length="587" mass="61400">MTPTDTAGADTGSATAETGSAADAAATTAPDQRGPTVGYAQEYATAIVRRGRYPMEPADWVPDWADRPRKGKYFPDAPLFPLPSGPTPTAGATGATVERGLHGPRGTGAFTLPLLAGMLQDSYGLTGRRLAVQANSDLGTLPMYTQANWSRGSASGGGLYPVGVHWIAGPGGPLTPGVHYYDTQQHAVRRLLTGDVTPQVRAAVGEPAAGHRQFLVLGVRFWQNAFKYNSFSYHVVTMDTGALLETWRIWARAHGLHIGPALWFDEPALGGLLGLDADEEGVFAVVPLRWAGDPDPLPQGTEAGPDTTAPGGSPAGAVDGPPSGPVRVAHADRERSRSVTAFETVKAMHDATLAGAASRPAPGALDPALALPVEPGGERTALPAPDALDLGVRTALRSRRSSFGRFQAVTPMPARHLSTVLAAAHAAGRLDSDTEPAGDRPLTRLYVFVNHVAGIDQGSYVYDAADGSLRLLRAGAPGEFLQRNYFLANYNLEQAAAVMVPAARTRSVLDAVGDRGYRLVNAVVGGVSQAVYTAAAAAGLSCGVALGFDAISYTEELGLDATGEIPLLTMMIGHERPRPADFRSEIA</sequence>
<feature type="compositionally biased region" description="Low complexity" evidence="1">
    <location>
        <begin position="1"/>
        <end position="31"/>
    </location>
</feature>
<protein>
    <submittedName>
        <fullName evidence="3">SagB-type dehydrogenase domain-containing protein</fullName>
    </submittedName>
</protein>